<keyword evidence="3" id="KW-1185">Reference proteome</keyword>
<keyword evidence="1" id="KW-0472">Membrane</keyword>
<reference evidence="2 3" key="1">
    <citation type="submission" date="2018-09" db="EMBL/GenBank/DDBJ databases">
        <title>Murine metabolic-syndrome-specific gut microbial biobank.</title>
        <authorList>
            <person name="Liu C."/>
        </authorList>
    </citation>
    <scope>NUCLEOTIDE SEQUENCE [LARGE SCALE GENOMIC DNA]</scope>
    <source>
        <strain evidence="2 3">0.1xD8-82</strain>
    </source>
</reference>
<dbReference type="AlphaFoldDB" id="A0A3A9AN59"/>
<evidence type="ECO:0000256" key="1">
    <source>
        <dbReference type="SAM" id="Phobius"/>
    </source>
</evidence>
<accession>A0A3A9AN59</accession>
<dbReference type="Proteomes" id="UP000280696">
    <property type="component" value="Unassembled WGS sequence"/>
</dbReference>
<keyword evidence="1" id="KW-1133">Transmembrane helix</keyword>
<keyword evidence="1" id="KW-0812">Transmembrane</keyword>
<gene>
    <name evidence="2" type="ORF">D7V94_07295</name>
</gene>
<evidence type="ECO:0000313" key="3">
    <source>
        <dbReference type="Proteomes" id="UP000280696"/>
    </source>
</evidence>
<feature type="transmembrane region" description="Helical" evidence="1">
    <location>
        <begin position="29"/>
        <end position="51"/>
    </location>
</feature>
<dbReference type="EMBL" id="RAYQ01000005">
    <property type="protein sequence ID" value="RKI92464.1"/>
    <property type="molecule type" value="Genomic_DNA"/>
</dbReference>
<sequence length="159" mass="18196">MTENQKLSGLRGLLNGSIREWNMKRLKKTGVFILLTPIVFIIFFIIAFILYEIFGMCINHLAARRQTHALQFNLESSIPDIEFINIYWQTGNTSGTGNHVDCLSSITFSTQMPESEIKSRLSECYQFDEWSCCISETDTGDYLFYLNTSAPFADNIEGH</sequence>
<protein>
    <submittedName>
        <fullName evidence="2">Uncharacterized protein</fullName>
    </submittedName>
</protein>
<name>A0A3A9AN59_9FIRM</name>
<dbReference type="RefSeq" id="WP_120468270.1">
    <property type="nucleotide sequence ID" value="NZ_RAYQ01000005.1"/>
</dbReference>
<proteinExistence type="predicted"/>
<evidence type="ECO:0000313" key="2">
    <source>
        <dbReference type="EMBL" id="RKI92464.1"/>
    </source>
</evidence>
<organism evidence="2 3">
    <name type="scientific">Parablautia intestinalis</name>
    <dbReference type="NCBI Taxonomy" id="2320100"/>
    <lineage>
        <taxon>Bacteria</taxon>
        <taxon>Bacillati</taxon>
        <taxon>Bacillota</taxon>
        <taxon>Clostridia</taxon>
        <taxon>Lachnospirales</taxon>
        <taxon>Lachnospiraceae</taxon>
        <taxon>Parablautia</taxon>
    </lineage>
</organism>
<comment type="caution">
    <text evidence="2">The sequence shown here is derived from an EMBL/GenBank/DDBJ whole genome shotgun (WGS) entry which is preliminary data.</text>
</comment>
<dbReference type="OrthoDB" id="2002928at2"/>